<comment type="caution">
    <text evidence="1">The sequence shown here is derived from an EMBL/GenBank/DDBJ whole genome shotgun (WGS) entry which is preliminary data.</text>
</comment>
<accession>A0A9D2BKZ4</accession>
<dbReference type="EMBL" id="DXET01000031">
    <property type="protein sequence ID" value="HIX80560.1"/>
    <property type="molecule type" value="Genomic_DNA"/>
</dbReference>
<dbReference type="AlphaFoldDB" id="A0A9D2BKZ4"/>
<protein>
    <submittedName>
        <fullName evidence="1">Uncharacterized protein</fullName>
    </submittedName>
</protein>
<evidence type="ECO:0000313" key="1">
    <source>
        <dbReference type="EMBL" id="HIX80560.1"/>
    </source>
</evidence>
<organism evidence="1 2">
    <name type="scientific">Candidatus Erysipelatoclostridium merdavium</name>
    <dbReference type="NCBI Taxonomy" id="2838566"/>
    <lineage>
        <taxon>Bacteria</taxon>
        <taxon>Bacillati</taxon>
        <taxon>Bacillota</taxon>
        <taxon>Erysipelotrichia</taxon>
        <taxon>Erysipelotrichales</taxon>
        <taxon>Erysipelotrichales incertae sedis</taxon>
    </lineage>
</organism>
<sequence length="140" mass="16605">MRVEVIYTNKSKHIKPVAEAMARWVKTYAKSINDFDKNATIDLLLIGFDDSVRKDSELENFIKNLDRKNVHNIALFNAFYLNDHKMTNMIKLCQETNLPLMREQYSFKLTFKQLKEIDQCVIDGARLYIEDMVNIVRDYY</sequence>
<gene>
    <name evidence="1" type="ORF">H9980_01110</name>
</gene>
<name>A0A9D2BKZ4_9FIRM</name>
<reference evidence="1" key="2">
    <citation type="submission" date="2021-04" db="EMBL/GenBank/DDBJ databases">
        <authorList>
            <person name="Gilroy R."/>
        </authorList>
    </citation>
    <scope>NUCLEOTIDE SEQUENCE</scope>
    <source>
        <strain evidence="1">ChiGjej1B1-14440</strain>
    </source>
</reference>
<evidence type="ECO:0000313" key="2">
    <source>
        <dbReference type="Proteomes" id="UP000886724"/>
    </source>
</evidence>
<reference evidence="1" key="1">
    <citation type="journal article" date="2021" name="PeerJ">
        <title>Extensive microbial diversity within the chicken gut microbiome revealed by metagenomics and culture.</title>
        <authorList>
            <person name="Gilroy R."/>
            <person name="Ravi A."/>
            <person name="Getino M."/>
            <person name="Pursley I."/>
            <person name="Horton D.L."/>
            <person name="Alikhan N.F."/>
            <person name="Baker D."/>
            <person name="Gharbi K."/>
            <person name="Hall N."/>
            <person name="Watson M."/>
            <person name="Adriaenssens E.M."/>
            <person name="Foster-Nyarko E."/>
            <person name="Jarju S."/>
            <person name="Secka A."/>
            <person name="Antonio M."/>
            <person name="Oren A."/>
            <person name="Chaudhuri R.R."/>
            <person name="La Ragione R."/>
            <person name="Hildebrand F."/>
            <person name="Pallen M.J."/>
        </authorList>
    </citation>
    <scope>NUCLEOTIDE SEQUENCE</scope>
    <source>
        <strain evidence="1">ChiGjej1B1-14440</strain>
    </source>
</reference>
<dbReference type="Proteomes" id="UP000886724">
    <property type="component" value="Unassembled WGS sequence"/>
</dbReference>
<proteinExistence type="predicted"/>